<dbReference type="Proteomes" id="UP001369086">
    <property type="component" value="Unassembled WGS sequence"/>
</dbReference>
<protein>
    <submittedName>
        <fullName evidence="1">Uncharacterized protein</fullName>
    </submittedName>
</protein>
<organism evidence="1 2">
    <name type="scientific">Huso huso</name>
    <name type="common">Beluga</name>
    <name type="synonym">Acipenser huso</name>
    <dbReference type="NCBI Taxonomy" id="61971"/>
    <lineage>
        <taxon>Eukaryota</taxon>
        <taxon>Metazoa</taxon>
        <taxon>Chordata</taxon>
        <taxon>Craniata</taxon>
        <taxon>Vertebrata</taxon>
        <taxon>Euteleostomi</taxon>
        <taxon>Actinopterygii</taxon>
        <taxon>Chondrostei</taxon>
        <taxon>Acipenseriformes</taxon>
        <taxon>Acipenseridae</taxon>
        <taxon>Huso</taxon>
    </lineage>
</organism>
<proteinExistence type="predicted"/>
<evidence type="ECO:0000313" key="2">
    <source>
        <dbReference type="Proteomes" id="UP001369086"/>
    </source>
</evidence>
<accession>A0ABR0Y7I2</accession>
<gene>
    <name evidence="1" type="ORF">HHUSO_G33630</name>
</gene>
<comment type="caution">
    <text evidence="1">The sequence shown here is derived from an EMBL/GenBank/DDBJ whole genome shotgun (WGS) entry which is preliminary data.</text>
</comment>
<reference evidence="1 2" key="1">
    <citation type="submission" date="2021-05" db="EMBL/GenBank/DDBJ databases">
        <authorList>
            <person name="Zahm M."/>
            <person name="Klopp C."/>
            <person name="Cabau C."/>
            <person name="Kuhl H."/>
            <person name="Suciu R."/>
            <person name="Ciorpac M."/>
            <person name="Holostenco D."/>
            <person name="Gessner J."/>
            <person name="Wuertz S."/>
            <person name="Hohne C."/>
            <person name="Stock M."/>
            <person name="Gislard M."/>
            <person name="Lluch J."/>
            <person name="Milhes M."/>
            <person name="Lampietro C."/>
            <person name="Lopez Roques C."/>
            <person name="Donnadieu C."/>
            <person name="Du K."/>
            <person name="Schartl M."/>
            <person name="Guiguen Y."/>
        </authorList>
    </citation>
    <scope>NUCLEOTIDE SEQUENCE [LARGE SCALE GENOMIC DNA]</scope>
    <source>
        <strain evidence="1">Hh-F2</strain>
        <tissue evidence="1">Blood</tissue>
    </source>
</reference>
<sequence>MKYIGAEGEKKVSHPHKLSCDVLAKASKDQLIKAKMQFFLAKIDVMNKEVHAHHSKVDAGFAAEAILTVLSQQEKISPRQLLEFRMECLKGLTAMNKKILDKSPLKYSLVLNISCLDPRKMSKKLEICVSQMKKLTHNLNAKTLAGGLVAV</sequence>
<name>A0ABR0Y7I2_HUSHU</name>
<keyword evidence="2" id="KW-1185">Reference proteome</keyword>
<dbReference type="EMBL" id="JAHFZB010000044">
    <property type="protein sequence ID" value="KAK6468423.1"/>
    <property type="molecule type" value="Genomic_DNA"/>
</dbReference>
<evidence type="ECO:0000313" key="1">
    <source>
        <dbReference type="EMBL" id="KAK6468423.1"/>
    </source>
</evidence>